<accession>A0A3E0X2E4</accession>
<dbReference type="GO" id="GO:0005737">
    <property type="term" value="C:cytoplasm"/>
    <property type="evidence" value="ECO:0007669"/>
    <property type="project" value="InterPro"/>
</dbReference>
<comment type="catalytic activity">
    <reaction evidence="9">
        <text>L-serine + acetyl-CoA = O-acetyl-L-serine + CoA</text>
        <dbReference type="Rhea" id="RHEA:24560"/>
        <dbReference type="ChEBI" id="CHEBI:33384"/>
        <dbReference type="ChEBI" id="CHEBI:57287"/>
        <dbReference type="ChEBI" id="CHEBI:57288"/>
        <dbReference type="ChEBI" id="CHEBI:58340"/>
        <dbReference type="EC" id="2.3.1.30"/>
    </reaction>
</comment>
<feature type="domain" description="Serine acetyltransferase N-terminal" evidence="10">
    <location>
        <begin position="8"/>
        <end position="112"/>
    </location>
</feature>
<dbReference type="NCBIfam" id="TIGR01172">
    <property type="entry name" value="cysE"/>
    <property type="match status" value="1"/>
</dbReference>
<dbReference type="EC" id="2.3.1.30" evidence="3"/>
<evidence type="ECO:0000256" key="9">
    <source>
        <dbReference type="ARBA" id="ARBA00049486"/>
    </source>
</evidence>
<comment type="pathway">
    <text evidence="1">Amino-acid biosynthesis; L-cysteine biosynthesis; L-cysteine from L-serine: step 1/2.</text>
</comment>
<keyword evidence="5" id="KW-0028">Amino-acid biosynthesis</keyword>
<sequence length="263" mass="27706">MSATQCSTWRTLRDEVELLAQEEAILASYLQATVINHSSLEASLSYLLANKLSSPDLPAMSLREIVAKALFSAPEIQLAVRSDLAAAVDRDPAVQGFAAPFLNHKGFHALQAHRVAHWYWRKGRLALALYLQSSISEAFSVDIHPAAVIGRGVFMDHATAVVIGETAVVGDDVSILQGVTLGGTGKDTGDRHPKVGRGVLLSAGAKVLGNIRLGACSKIGAGSVVLADVPPYTTVAGVPARVVGQIVDDSPALRMNQQLEPSG</sequence>
<reference evidence="12" key="1">
    <citation type="submission" date="2017-05" db="EMBL/GenBank/DDBJ databases">
        <authorList>
            <person name="Sharma S."/>
            <person name="Sidhu C."/>
            <person name="Pinnaka A.K."/>
        </authorList>
    </citation>
    <scope>NUCLEOTIDE SEQUENCE [LARGE SCALE GENOMIC DNA]</scope>
    <source>
        <strain evidence="12">AK93</strain>
    </source>
</reference>
<evidence type="ECO:0000256" key="8">
    <source>
        <dbReference type="ARBA" id="ARBA00023315"/>
    </source>
</evidence>
<gene>
    <name evidence="11" type="ORF">CAL65_04010</name>
</gene>
<keyword evidence="6 11" id="KW-0808">Transferase</keyword>
<dbReference type="CDD" id="cd03354">
    <property type="entry name" value="LbH_SAT"/>
    <property type="match status" value="1"/>
</dbReference>
<evidence type="ECO:0000256" key="4">
    <source>
        <dbReference type="ARBA" id="ARBA00018522"/>
    </source>
</evidence>
<dbReference type="InterPro" id="IPR011004">
    <property type="entry name" value="Trimer_LpxA-like_sf"/>
</dbReference>
<dbReference type="PANTHER" id="PTHR42811">
    <property type="entry name" value="SERINE ACETYLTRANSFERASE"/>
    <property type="match status" value="1"/>
</dbReference>
<evidence type="ECO:0000313" key="12">
    <source>
        <dbReference type="Proteomes" id="UP000256763"/>
    </source>
</evidence>
<evidence type="ECO:0000256" key="3">
    <source>
        <dbReference type="ARBA" id="ARBA00013266"/>
    </source>
</evidence>
<comment type="caution">
    <text evidence="11">The sequence shown here is derived from an EMBL/GenBank/DDBJ whole genome shotgun (WGS) entry which is preliminary data.</text>
</comment>
<organism evidence="11 12">
    <name type="scientific">Alkalilimnicola ehrlichii</name>
    <dbReference type="NCBI Taxonomy" id="351052"/>
    <lineage>
        <taxon>Bacteria</taxon>
        <taxon>Pseudomonadati</taxon>
        <taxon>Pseudomonadota</taxon>
        <taxon>Gammaproteobacteria</taxon>
        <taxon>Chromatiales</taxon>
        <taxon>Ectothiorhodospiraceae</taxon>
        <taxon>Alkalilimnicola</taxon>
    </lineage>
</organism>
<dbReference type="NCBIfam" id="NF041874">
    <property type="entry name" value="EPS_EpsC"/>
    <property type="match status" value="1"/>
</dbReference>
<dbReference type="InterPro" id="IPR053376">
    <property type="entry name" value="Serine_acetyltransferase"/>
</dbReference>
<dbReference type="SMART" id="SM00971">
    <property type="entry name" value="SATase_N"/>
    <property type="match status" value="1"/>
</dbReference>
<dbReference type="SUPFAM" id="SSF51161">
    <property type="entry name" value="Trimeric LpxA-like enzymes"/>
    <property type="match status" value="1"/>
</dbReference>
<dbReference type="GO" id="GO:0006535">
    <property type="term" value="P:cysteine biosynthetic process from serine"/>
    <property type="evidence" value="ECO:0007669"/>
    <property type="project" value="InterPro"/>
</dbReference>
<proteinExistence type="inferred from homology"/>
<dbReference type="UniPathway" id="UPA00136">
    <property type="reaction ID" value="UER00199"/>
</dbReference>
<dbReference type="InterPro" id="IPR005881">
    <property type="entry name" value="Ser_O-AcTrfase"/>
</dbReference>
<comment type="similarity">
    <text evidence="2">Belongs to the transferase hexapeptide repeat family.</text>
</comment>
<dbReference type="AlphaFoldDB" id="A0A3E0X2E4"/>
<keyword evidence="7" id="KW-0198">Cysteine biosynthesis</keyword>
<dbReference type="Gene3D" id="2.160.10.10">
    <property type="entry name" value="Hexapeptide repeat proteins"/>
    <property type="match status" value="1"/>
</dbReference>
<evidence type="ECO:0000256" key="6">
    <source>
        <dbReference type="ARBA" id="ARBA00022679"/>
    </source>
</evidence>
<evidence type="ECO:0000256" key="2">
    <source>
        <dbReference type="ARBA" id="ARBA00007274"/>
    </source>
</evidence>
<dbReference type="EMBL" id="NFZW01000003">
    <property type="protein sequence ID" value="RFA38522.1"/>
    <property type="molecule type" value="Genomic_DNA"/>
</dbReference>
<evidence type="ECO:0000256" key="5">
    <source>
        <dbReference type="ARBA" id="ARBA00022605"/>
    </source>
</evidence>
<dbReference type="InterPro" id="IPR042122">
    <property type="entry name" value="Ser_AcTrfase_N_sf"/>
</dbReference>
<dbReference type="InterPro" id="IPR010493">
    <property type="entry name" value="Ser_AcTrfase_N"/>
</dbReference>
<name>A0A3E0X2E4_9GAMM</name>
<evidence type="ECO:0000259" key="10">
    <source>
        <dbReference type="SMART" id="SM00971"/>
    </source>
</evidence>
<dbReference type="Gene3D" id="1.10.3130.10">
    <property type="entry name" value="serine acetyltransferase, domain 1"/>
    <property type="match status" value="1"/>
</dbReference>
<dbReference type="RefSeq" id="WP_116302630.1">
    <property type="nucleotide sequence ID" value="NZ_NFZV01000012.1"/>
</dbReference>
<dbReference type="OrthoDB" id="9801456at2"/>
<dbReference type="Pfam" id="PF06426">
    <property type="entry name" value="SATase_N"/>
    <property type="match status" value="1"/>
</dbReference>
<keyword evidence="12" id="KW-1185">Reference proteome</keyword>
<dbReference type="InterPro" id="IPR045304">
    <property type="entry name" value="LbH_SAT"/>
</dbReference>
<dbReference type="GO" id="GO:0009001">
    <property type="term" value="F:serine O-acetyltransferase activity"/>
    <property type="evidence" value="ECO:0007669"/>
    <property type="project" value="UniProtKB-EC"/>
</dbReference>
<evidence type="ECO:0000256" key="7">
    <source>
        <dbReference type="ARBA" id="ARBA00023192"/>
    </source>
</evidence>
<dbReference type="FunFam" id="2.160.10.10:FF:000002">
    <property type="entry name" value="Serine acetyltransferase"/>
    <property type="match status" value="1"/>
</dbReference>
<dbReference type="Proteomes" id="UP000256763">
    <property type="component" value="Unassembled WGS sequence"/>
</dbReference>
<evidence type="ECO:0000256" key="1">
    <source>
        <dbReference type="ARBA" id="ARBA00004876"/>
    </source>
</evidence>
<keyword evidence="8" id="KW-0012">Acyltransferase</keyword>
<protein>
    <recommendedName>
        <fullName evidence="4">Serine acetyltransferase</fullName>
        <ecNumber evidence="3">2.3.1.30</ecNumber>
    </recommendedName>
</protein>
<evidence type="ECO:0000313" key="11">
    <source>
        <dbReference type="EMBL" id="RFA38522.1"/>
    </source>
</evidence>